<dbReference type="AlphaFoldDB" id="M5RN46"/>
<accession>M5RN46</accession>
<dbReference type="OrthoDB" id="292243at2"/>
<proteinExistence type="predicted"/>
<name>M5RN46_9BACT</name>
<keyword evidence="2" id="KW-1185">Reference proteome</keyword>
<comment type="caution">
    <text evidence="1">The sequence shown here is derived from an EMBL/GenBank/DDBJ whole genome shotgun (WGS) entry which is preliminary data.</text>
</comment>
<dbReference type="Proteomes" id="UP000011991">
    <property type="component" value="Unassembled WGS sequence"/>
</dbReference>
<evidence type="ECO:0000313" key="1">
    <source>
        <dbReference type="EMBL" id="EMI20725.1"/>
    </source>
</evidence>
<organism evidence="1 2">
    <name type="scientific">Rhodopirellula maiorica SM1</name>
    <dbReference type="NCBI Taxonomy" id="1265738"/>
    <lineage>
        <taxon>Bacteria</taxon>
        <taxon>Pseudomonadati</taxon>
        <taxon>Planctomycetota</taxon>
        <taxon>Planctomycetia</taxon>
        <taxon>Pirellulales</taxon>
        <taxon>Pirellulaceae</taxon>
        <taxon>Novipirellula</taxon>
    </lineage>
</organism>
<dbReference type="EMBL" id="ANOG01000330">
    <property type="protein sequence ID" value="EMI20725.1"/>
    <property type="molecule type" value="Genomic_DNA"/>
</dbReference>
<dbReference type="PATRIC" id="fig|1265738.3.peg.2345"/>
<evidence type="ECO:0000313" key="2">
    <source>
        <dbReference type="Proteomes" id="UP000011991"/>
    </source>
</evidence>
<gene>
    <name evidence="1" type="ORF">RMSM_02338</name>
</gene>
<reference evidence="1 2" key="1">
    <citation type="journal article" date="2013" name="Mar. Genomics">
        <title>Expression of sulfatases in Rhodopirellula baltica and the diversity of sulfatases in the genus Rhodopirellula.</title>
        <authorList>
            <person name="Wegner C.E."/>
            <person name="Richter-Heitmann T."/>
            <person name="Klindworth A."/>
            <person name="Klockow C."/>
            <person name="Richter M."/>
            <person name="Achstetter T."/>
            <person name="Glockner F.O."/>
            <person name="Harder J."/>
        </authorList>
    </citation>
    <scope>NUCLEOTIDE SEQUENCE [LARGE SCALE GENOMIC DNA]</scope>
    <source>
        <strain evidence="1 2">SM1</strain>
    </source>
</reference>
<dbReference type="RefSeq" id="WP_008695234.1">
    <property type="nucleotide sequence ID" value="NZ_ANOG01000330.1"/>
</dbReference>
<protein>
    <submittedName>
        <fullName evidence="1">Uncharacterized protein</fullName>
    </submittedName>
</protein>
<sequence>MEATAVESIADVGPVEVEPADEESAEVEVAAVAETDKFETGAAGDVIAEDRSAAAAIVGSSAIIATIEEAYQPYDLAAADIQVWNFYPLVYKPYCILDRNNHVEKPEMWSTEDVVAEADVAADVEANAERDAATELDAVAEVSEEAEVEAVVEAEVEVVAEADIDTEVEVVAEAETETVVDVEALVEAMGESESGADAKVDEVVDVDHVVIEASADCLLDELVWNVDAVTPKMARHLRRGAARRLGRLLGSRFQTVASSGHQVANHAVDLIAGVWPAPAVQQVPESVGEALMVRAGAVAAAEASVQVAEVVLESDLSVQADLR</sequence>